<evidence type="ECO:0000256" key="3">
    <source>
        <dbReference type="ARBA" id="ARBA00010617"/>
    </source>
</evidence>
<dbReference type="InterPro" id="IPR017972">
    <property type="entry name" value="Cyt_P450_CS"/>
</dbReference>
<feature type="binding site" description="axial binding residue" evidence="10">
    <location>
        <position position="517"/>
    </location>
    <ligand>
        <name>heme</name>
        <dbReference type="ChEBI" id="CHEBI:30413"/>
    </ligand>
    <ligandPart>
        <name>Fe</name>
        <dbReference type="ChEBI" id="CHEBI:18248"/>
    </ligandPart>
</feature>
<dbReference type="Pfam" id="PF00067">
    <property type="entry name" value="p450"/>
    <property type="match status" value="1"/>
</dbReference>
<comment type="similarity">
    <text evidence="3 11">Belongs to the cytochrome P450 family.</text>
</comment>
<dbReference type="AlphaFoldDB" id="A0AA39W2Z1"/>
<dbReference type="SUPFAM" id="SSF48264">
    <property type="entry name" value="Cytochrome P450"/>
    <property type="match status" value="1"/>
</dbReference>
<evidence type="ECO:0000256" key="9">
    <source>
        <dbReference type="ARBA" id="ARBA00023136"/>
    </source>
</evidence>
<dbReference type="PRINTS" id="PR00463">
    <property type="entry name" value="EP450I"/>
</dbReference>
<dbReference type="EMBL" id="JAUESC010000001">
    <property type="protein sequence ID" value="KAK0607914.1"/>
    <property type="molecule type" value="Genomic_DNA"/>
</dbReference>
<name>A0AA39W2Z1_ACESA</name>
<evidence type="ECO:0000256" key="2">
    <source>
        <dbReference type="ARBA" id="ARBA00004370"/>
    </source>
</evidence>
<dbReference type="GO" id="GO:0016705">
    <property type="term" value="F:oxidoreductase activity, acting on paired donors, with incorporation or reduction of molecular oxygen"/>
    <property type="evidence" value="ECO:0007669"/>
    <property type="project" value="InterPro"/>
</dbReference>
<evidence type="ECO:0008006" key="14">
    <source>
        <dbReference type="Google" id="ProtNLM"/>
    </source>
</evidence>
<dbReference type="Proteomes" id="UP001168877">
    <property type="component" value="Unassembled WGS sequence"/>
</dbReference>
<evidence type="ECO:0000256" key="7">
    <source>
        <dbReference type="ARBA" id="ARBA00023004"/>
    </source>
</evidence>
<sequence>MECMKLIGSTDSKVCLTYWLNELQNIGETRLPFLVTLNPDHTPEHTLLKWSTGHLAQSAVASKASLELDHIQGKRGIWFCGANQGKTDYVFILGIKLFYRGKIEDLNVAQMRKISLLSEKARISKEQEVLDIGCGWGCLAIEAVKRTGCKYTGITLSEEQLKYAEMKVKEAGLQVFASRPPLLASKHFSYGQQALIFGPYGPHWRNMRKMCTSELLCSQKISSFKSIRKEELDLLIESVKQQAGDHHVVDLSGKVKSFTVDVICRMLFRRKYVDEIDEIGFQSLLREVLIWVGTPNIADYIPQIAFLDPNGLIKHMKAISKVLDEFFEKIIEERLQSKDENRTKDFVDIMLGFMESEESEYRIQRHHVKAIMLDMLAAAIDPVAATTEWTLSQLLRHPRVMKKLQKELESVVGLDRIVEESDMDNLEYLELVVKETMRLHPVAPLLAPHESMEDCTVNGFHIPNKSLILVNVFTIGRDPSAWNDPDEFYPERFVGSSIDFRGRDFQLLPFGSGRRACAGIQMGFLEVRLLVAQLVHCFDWELPDGMLPNELDMTEGFSQVIFRANPLRAVPTNYRLNI</sequence>
<dbReference type="InterPro" id="IPR029063">
    <property type="entry name" value="SAM-dependent_MTases_sf"/>
</dbReference>
<keyword evidence="5 10" id="KW-0479">Metal-binding</keyword>
<reference evidence="12" key="1">
    <citation type="journal article" date="2022" name="Plant J.">
        <title>Strategies of tolerance reflected in two North American maple genomes.</title>
        <authorList>
            <person name="McEvoy S.L."/>
            <person name="Sezen U.U."/>
            <person name="Trouern-Trend A."/>
            <person name="McMahon S.M."/>
            <person name="Schaberg P.G."/>
            <person name="Yang J."/>
            <person name="Wegrzyn J.L."/>
            <person name="Swenson N.G."/>
        </authorList>
    </citation>
    <scope>NUCLEOTIDE SEQUENCE</scope>
    <source>
        <strain evidence="12">NS2018</strain>
    </source>
</reference>
<dbReference type="InterPro" id="IPR001128">
    <property type="entry name" value="Cyt_P450"/>
</dbReference>
<keyword evidence="6 11" id="KW-0560">Oxidoreductase</keyword>
<dbReference type="InterPro" id="IPR002401">
    <property type="entry name" value="Cyt_P450_E_grp-I"/>
</dbReference>
<comment type="subcellular location">
    <subcellularLocation>
        <location evidence="2">Membrane</location>
    </subcellularLocation>
</comment>
<reference evidence="12" key="2">
    <citation type="submission" date="2023-06" db="EMBL/GenBank/DDBJ databases">
        <authorList>
            <person name="Swenson N.G."/>
            <person name="Wegrzyn J.L."/>
            <person name="Mcevoy S.L."/>
        </authorList>
    </citation>
    <scope>NUCLEOTIDE SEQUENCE</scope>
    <source>
        <strain evidence="12">NS2018</strain>
        <tissue evidence="12">Leaf</tissue>
    </source>
</reference>
<dbReference type="PROSITE" id="PS00086">
    <property type="entry name" value="CYTOCHROME_P450"/>
    <property type="match status" value="1"/>
</dbReference>
<keyword evidence="9" id="KW-0472">Membrane</keyword>
<evidence type="ECO:0000313" key="12">
    <source>
        <dbReference type="EMBL" id="KAK0607914.1"/>
    </source>
</evidence>
<dbReference type="Gene3D" id="1.10.630.10">
    <property type="entry name" value="Cytochrome P450"/>
    <property type="match status" value="1"/>
</dbReference>
<keyword evidence="13" id="KW-1185">Reference proteome</keyword>
<comment type="cofactor">
    <cofactor evidence="1 10">
        <name>heme</name>
        <dbReference type="ChEBI" id="CHEBI:30413"/>
    </cofactor>
</comment>
<evidence type="ECO:0000313" key="13">
    <source>
        <dbReference type="Proteomes" id="UP001168877"/>
    </source>
</evidence>
<dbReference type="GO" id="GO:0016020">
    <property type="term" value="C:membrane"/>
    <property type="evidence" value="ECO:0007669"/>
    <property type="project" value="UniProtKB-SubCell"/>
</dbReference>
<evidence type="ECO:0000256" key="5">
    <source>
        <dbReference type="ARBA" id="ARBA00022723"/>
    </source>
</evidence>
<dbReference type="SUPFAM" id="SSF53335">
    <property type="entry name" value="S-adenosyl-L-methionine-dependent methyltransferases"/>
    <property type="match status" value="1"/>
</dbReference>
<keyword evidence="4 10" id="KW-0349">Heme</keyword>
<protein>
    <recommendedName>
        <fullName evidence="14">Cytochrome P450</fullName>
    </recommendedName>
</protein>
<dbReference type="CDD" id="cd02440">
    <property type="entry name" value="AdoMet_MTases"/>
    <property type="match status" value="1"/>
</dbReference>
<evidence type="ECO:0000256" key="4">
    <source>
        <dbReference type="ARBA" id="ARBA00022617"/>
    </source>
</evidence>
<dbReference type="InterPro" id="IPR036396">
    <property type="entry name" value="Cyt_P450_sf"/>
</dbReference>
<keyword evidence="7 10" id="KW-0408">Iron</keyword>
<dbReference type="FunFam" id="1.10.630.10:FF:000204">
    <property type="entry name" value="Uncharacterized protein"/>
    <property type="match status" value="1"/>
</dbReference>
<dbReference type="PANTHER" id="PTHR47943:SF2">
    <property type="entry name" value="CYTOCHROME P450"/>
    <property type="match status" value="1"/>
</dbReference>
<dbReference type="Gene3D" id="3.40.50.150">
    <property type="entry name" value="Vaccinia Virus protein VP39"/>
    <property type="match status" value="1"/>
</dbReference>
<evidence type="ECO:0000256" key="8">
    <source>
        <dbReference type="ARBA" id="ARBA00023033"/>
    </source>
</evidence>
<comment type="caution">
    <text evidence="12">The sequence shown here is derived from an EMBL/GenBank/DDBJ whole genome shotgun (WGS) entry which is preliminary data.</text>
</comment>
<evidence type="ECO:0000256" key="11">
    <source>
        <dbReference type="RuleBase" id="RU000461"/>
    </source>
</evidence>
<organism evidence="12 13">
    <name type="scientific">Acer saccharum</name>
    <name type="common">Sugar maple</name>
    <dbReference type="NCBI Taxonomy" id="4024"/>
    <lineage>
        <taxon>Eukaryota</taxon>
        <taxon>Viridiplantae</taxon>
        <taxon>Streptophyta</taxon>
        <taxon>Embryophyta</taxon>
        <taxon>Tracheophyta</taxon>
        <taxon>Spermatophyta</taxon>
        <taxon>Magnoliopsida</taxon>
        <taxon>eudicotyledons</taxon>
        <taxon>Gunneridae</taxon>
        <taxon>Pentapetalae</taxon>
        <taxon>rosids</taxon>
        <taxon>malvids</taxon>
        <taxon>Sapindales</taxon>
        <taxon>Sapindaceae</taxon>
        <taxon>Hippocastanoideae</taxon>
        <taxon>Acereae</taxon>
        <taxon>Acer</taxon>
    </lineage>
</organism>
<accession>A0AA39W2Z1</accession>
<evidence type="ECO:0000256" key="10">
    <source>
        <dbReference type="PIRSR" id="PIRSR602401-1"/>
    </source>
</evidence>
<proteinExistence type="inferred from homology"/>
<dbReference type="GO" id="GO:0020037">
    <property type="term" value="F:heme binding"/>
    <property type="evidence" value="ECO:0007669"/>
    <property type="project" value="InterPro"/>
</dbReference>
<dbReference type="PANTHER" id="PTHR47943">
    <property type="entry name" value="CYTOCHROME P450 93A3-LIKE"/>
    <property type="match status" value="1"/>
</dbReference>
<gene>
    <name evidence="12" type="ORF">LWI29_022542</name>
</gene>
<evidence type="ECO:0000256" key="6">
    <source>
        <dbReference type="ARBA" id="ARBA00023002"/>
    </source>
</evidence>
<dbReference type="Pfam" id="PF02353">
    <property type="entry name" value="CMAS"/>
    <property type="match status" value="1"/>
</dbReference>
<dbReference type="GO" id="GO:0005506">
    <property type="term" value="F:iron ion binding"/>
    <property type="evidence" value="ECO:0007669"/>
    <property type="project" value="InterPro"/>
</dbReference>
<dbReference type="GO" id="GO:0004497">
    <property type="term" value="F:monooxygenase activity"/>
    <property type="evidence" value="ECO:0007669"/>
    <property type="project" value="UniProtKB-KW"/>
</dbReference>
<evidence type="ECO:0000256" key="1">
    <source>
        <dbReference type="ARBA" id="ARBA00001971"/>
    </source>
</evidence>
<keyword evidence="8 11" id="KW-0503">Monooxygenase</keyword>
<dbReference type="CDD" id="cd11072">
    <property type="entry name" value="CYP71-like"/>
    <property type="match status" value="1"/>
</dbReference>
<dbReference type="PRINTS" id="PR00385">
    <property type="entry name" value="P450"/>
</dbReference>